<gene>
    <name evidence="2" type="ORF">ENL40_02825</name>
</gene>
<organism evidence="2">
    <name type="scientific">Thermococcus litoralis</name>
    <dbReference type="NCBI Taxonomy" id="2265"/>
    <lineage>
        <taxon>Archaea</taxon>
        <taxon>Methanobacteriati</taxon>
        <taxon>Methanobacteriota</taxon>
        <taxon>Thermococci</taxon>
        <taxon>Thermococcales</taxon>
        <taxon>Thermococcaceae</taxon>
        <taxon>Thermococcus</taxon>
    </lineage>
</organism>
<dbReference type="Proteomes" id="UP000886217">
    <property type="component" value="Unassembled WGS sequence"/>
</dbReference>
<accession>A0A7C5NSB8</accession>
<protein>
    <submittedName>
        <fullName evidence="2">Fluoride efflux transporter CrcB</fullName>
    </submittedName>
</protein>
<dbReference type="AlphaFoldDB" id="A0A7C5NSB8"/>
<sequence>FSYETFSLLREREHFLALLNISANVITTISLVFLGFLLARR</sequence>
<evidence type="ECO:0000313" key="2">
    <source>
        <dbReference type="EMBL" id="HHI00403.1"/>
    </source>
</evidence>
<keyword evidence="1" id="KW-0812">Transmembrane</keyword>
<reference evidence="2" key="1">
    <citation type="journal article" date="2020" name="mSystems">
        <title>Genome- and Community-Level Interaction Insights into Carbon Utilization and Element Cycling Functions of Hydrothermarchaeota in Hydrothermal Sediment.</title>
        <authorList>
            <person name="Zhou Z."/>
            <person name="Liu Y."/>
            <person name="Xu W."/>
            <person name="Pan J."/>
            <person name="Luo Z.H."/>
            <person name="Li M."/>
        </authorList>
    </citation>
    <scope>NUCLEOTIDE SEQUENCE [LARGE SCALE GENOMIC DNA]</scope>
    <source>
        <strain evidence="2">HyVt-93</strain>
    </source>
</reference>
<dbReference type="EMBL" id="DRTU01000120">
    <property type="protein sequence ID" value="HHI00403.1"/>
    <property type="molecule type" value="Genomic_DNA"/>
</dbReference>
<feature type="non-terminal residue" evidence="2">
    <location>
        <position position="1"/>
    </location>
</feature>
<feature type="transmembrane region" description="Helical" evidence="1">
    <location>
        <begin position="15"/>
        <end position="39"/>
    </location>
</feature>
<proteinExistence type="predicted"/>
<comment type="caution">
    <text evidence="2">The sequence shown here is derived from an EMBL/GenBank/DDBJ whole genome shotgun (WGS) entry which is preliminary data.</text>
</comment>
<keyword evidence="1" id="KW-1133">Transmembrane helix</keyword>
<name>A0A7C5NSB8_THELI</name>
<evidence type="ECO:0000256" key="1">
    <source>
        <dbReference type="SAM" id="Phobius"/>
    </source>
</evidence>
<keyword evidence="1" id="KW-0472">Membrane</keyword>